<gene>
    <name evidence="2" type="primary">LDHAL6B_1</name>
    <name evidence="2" type="ORF">P7K49_006449</name>
</gene>
<evidence type="ECO:0000313" key="2">
    <source>
        <dbReference type="EMBL" id="KAK2115823.1"/>
    </source>
</evidence>
<dbReference type="SUPFAM" id="SSF56327">
    <property type="entry name" value="LDH C-terminal domain-like"/>
    <property type="match status" value="1"/>
</dbReference>
<name>A0ABQ9W4W0_SAGOE</name>
<dbReference type="Gene3D" id="3.90.110.10">
    <property type="entry name" value="Lactate dehydrogenase/glycoside hydrolase, family 4, C-terminal"/>
    <property type="match status" value="1"/>
</dbReference>
<proteinExistence type="predicted"/>
<organism evidence="2 3">
    <name type="scientific">Saguinus oedipus</name>
    <name type="common">Cotton-top tamarin</name>
    <name type="synonym">Oedipomidas oedipus</name>
    <dbReference type="NCBI Taxonomy" id="9490"/>
    <lineage>
        <taxon>Eukaryota</taxon>
        <taxon>Metazoa</taxon>
        <taxon>Chordata</taxon>
        <taxon>Craniata</taxon>
        <taxon>Vertebrata</taxon>
        <taxon>Euteleostomi</taxon>
        <taxon>Mammalia</taxon>
        <taxon>Eutheria</taxon>
        <taxon>Euarchontoglires</taxon>
        <taxon>Primates</taxon>
        <taxon>Haplorrhini</taxon>
        <taxon>Platyrrhini</taxon>
        <taxon>Cebidae</taxon>
        <taxon>Callitrichinae</taxon>
        <taxon>Saguinus</taxon>
    </lineage>
</organism>
<dbReference type="InterPro" id="IPR015955">
    <property type="entry name" value="Lactate_DH/Glyco_Ohase_4_C"/>
</dbReference>
<reference evidence="2 3" key="1">
    <citation type="submission" date="2023-05" db="EMBL/GenBank/DDBJ databases">
        <title>B98-5 Cell Line De Novo Hybrid Assembly: An Optical Mapping Approach.</title>
        <authorList>
            <person name="Kananen K."/>
            <person name="Auerbach J.A."/>
            <person name="Kautto E."/>
            <person name="Blachly J.S."/>
        </authorList>
    </citation>
    <scope>NUCLEOTIDE SEQUENCE [LARGE SCALE GENOMIC DNA]</scope>
    <source>
        <strain evidence="2">B95-8</strain>
        <tissue evidence="2">Cell line</tissue>
    </source>
</reference>
<keyword evidence="3" id="KW-1185">Reference proteome</keyword>
<dbReference type="PANTHER" id="PTHR43128">
    <property type="entry name" value="L-2-HYDROXYCARBOXYLATE DEHYDROGENASE (NAD(P)(+))"/>
    <property type="match status" value="1"/>
</dbReference>
<dbReference type="PROSITE" id="PS51257">
    <property type="entry name" value="PROKAR_LIPOPROTEIN"/>
    <property type="match status" value="1"/>
</dbReference>
<comment type="caution">
    <text evidence="2">The sequence shown here is derived from an EMBL/GenBank/DDBJ whole genome shotgun (WGS) entry which is preliminary data.</text>
</comment>
<evidence type="ECO:0000313" key="3">
    <source>
        <dbReference type="Proteomes" id="UP001266305"/>
    </source>
</evidence>
<sequence>MVTVKCELAKNFTSEEAIHSNKSSIIGTGSVGMACALNILLKEHADSSAPVWSGVNNAGVPLEDLNSERGTHKDPEQWRKVHKEVITCGYETVKMKGYTNWATGLSVADLTECLLKNHKRVYPVSTVIKGFCGTNEVFLSILCILGQHSIRDLMKIKLSPEEETQLKKC</sequence>
<evidence type="ECO:0000259" key="1">
    <source>
        <dbReference type="Pfam" id="PF02866"/>
    </source>
</evidence>
<dbReference type="Pfam" id="PF02866">
    <property type="entry name" value="Ldh_1_C"/>
    <property type="match status" value="1"/>
</dbReference>
<dbReference type="Proteomes" id="UP001266305">
    <property type="component" value="Unassembled WGS sequence"/>
</dbReference>
<dbReference type="InterPro" id="IPR022383">
    <property type="entry name" value="Lactate/malate_DH_C"/>
</dbReference>
<feature type="domain" description="Lactate/malate dehydrogenase C-terminal" evidence="1">
    <location>
        <begin position="43"/>
        <end position="169"/>
    </location>
</feature>
<dbReference type="InterPro" id="IPR036291">
    <property type="entry name" value="NAD(P)-bd_dom_sf"/>
</dbReference>
<dbReference type="PANTHER" id="PTHR43128:SF8">
    <property type="entry name" value="L-LACTATE DEHYDROGENASE A-LIKE 6B"/>
    <property type="match status" value="1"/>
</dbReference>
<dbReference type="SUPFAM" id="SSF51735">
    <property type="entry name" value="NAD(P)-binding Rossmann-fold domains"/>
    <property type="match status" value="1"/>
</dbReference>
<protein>
    <submittedName>
        <fullName evidence="2">L-lactate dehydrogenase A-like 6B</fullName>
    </submittedName>
</protein>
<dbReference type="EMBL" id="JASSZA010000003">
    <property type="protein sequence ID" value="KAK2115823.1"/>
    <property type="molecule type" value="Genomic_DNA"/>
</dbReference>
<accession>A0ABQ9W4W0</accession>